<dbReference type="Proteomes" id="UP000224567">
    <property type="component" value="Unassembled WGS sequence"/>
</dbReference>
<evidence type="ECO:0000313" key="1">
    <source>
        <dbReference type="EMBL" id="PHT44882.1"/>
    </source>
</evidence>
<reference evidence="2" key="2">
    <citation type="journal article" date="2017" name="J. Anim. Genet.">
        <title>Multiple reference genome sequences of hot pepper reveal the massive evolution of plant disease resistance genes by retroduplication.</title>
        <authorList>
            <person name="Kim S."/>
            <person name="Park J."/>
            <person name="Yeom S.-I."/>
            <person name="Kim Y.-M."/>
            <person name="Seo E."/>
            <person name="Kim K.-T."/>
            <person name="Kim M.-S."/>
            <person name="Lee J.M."/>
            <person name="Cheong K."/>
            <person name="Shin H.-S."/>
            <person name="Kim S.-B."/>
            <person name="Han K."/>
            <person name="Lee J."/>
            <person name="Park M."/>
            <person name="Lee H.-A."/>
            <person name="Lee H.-Y."/>
            <person name="Lee Y."/>
            <person name="Oh S."/>
            <person name="Lee J.H."/>
            <person name="Choi E."/>
            <person name="Choi E."/>
            <person name="Lee S.E."/>
            <person name="Jeon J."/>
            <person name="Kim H."/>
            <person name="Choi G."/>
            <person name="Song H."/>
            <person name="Lee J."/>
            <person name="Lee S.-C."/>
            <person name="Kwon J.-K."/>
            <person name="Lee H.-Y."/>
            <person name="Koo N."/>
            <person name="Hong Y."/>
            <person name="Kim R.W."/>
            <person name="Kang W.-H."/>
            <person name="Huh J.H."/>
            <person name="Kang B.-C."/>
            <person name="Yang T.-J."/>
            <person name="Lee Y.-H."/>
            <person name="Bennetzen J.L."/>
            <person name="Choi D."/>
        </authorList>
    </citation>
    <scope>NUCLEOTIDE SEQUENCE [LARGE SCALE GENOMIC DNA]</scope>
    <source>
        <strain evidence="2">cv. PBC81</strain>
    </source>
</reference>
<reference evidence="1 2" key="1">
    <citation type="journal article" date="2017" name="Genome Biol.">
        <title>New reference genome sequences of hot pepper reveal the massive evolution of plant disease-resistance genes by retroduplication.</title>
        <authorList>
            <person name="Kim S."/>
            <person name="Park J."/>
            <person name="Yeom S.I."/>
            <person name="Kim Y.M."/>
            <person name="Seo E."/>
            <person name="Kim K.T."/>
            <person name="Kim M.S."/>
            <person name="Lee J.M."/>
            <person name="Cheong K."/>
            <person name="Shin H.S."/>
            <person name="Kim S.B."/>
            <person name="Han K."/>
            <person name="Lee J."/>
            <person name="Park M."/>
            <person name="Lee H.A."/>
            <person name="Lee H.Y."/>
            <person name="Lee Y."/>
            <person name="Oh S."/>
            <person name="Lee J.H."/>
            <person name="Choi E."/>
            <person name="Choi E."/>
            <person name="Lee S.E."/>
            <person name="Jeon J."/>
            <person name="Kim H."/>
            <person name="Choi G."/>
            <person name="Song H."/>
            <person name="Lee J."/>
            <person name="Lee S.C."/>
            <person name="Kwon J.K."/>
            <person name="Lee H.Y."/>
            <person name="Koo N."/>
            <person name="Hong Y."/>
            <person name="Kim R.W."/>
            <person name="Kang W.H."/>
            <person name="Huh J.H."/>
            <person name="Kang B.C."/>
            <person name="Yang T.J."/>
            <person name="Lee Y.H."/>
            <person name="Bennetzen J.L."/>
            <person name="Choi D."/>
        </authorList>
    </citation>
    <scope>NUCLEOTIDE SEQUENCE [LARGE SCALE GENOMIC DNA]</scope>
    <source>
        <strain evidence="2">cv. PBC81</strain>
    </source>
</reference>
<proteinExistence type="predicted"/>
<comment type="caution">
    <text evidence="1">The sequence shown here is derived from an EMBL/GenBank/DDBJ whole genome shotgun (WGS) entry which is preliminary data.</text>
</comment>
<dbReference type="STRING" id="33114.A0A2G2WI33"/>
<accession>A0A2G2WI33</accession>
<dbReference type="AlphaFoldDB" id="A0A2G2WI33"/>
<gene>
    <name evidence="1" type="ORF">CQW23_14040</name>
</gene>
<keyword evidence="2" id="KW-1185">Reference proteome</keyword>
<sequence length="93" mass="10797">MTLFDDEQKEFVVCDDHWVVGRNEEEARDLAAQQVLSHFKMYRIFASNDLRALGRKMSKWNVVVHLEVINGITLGVLHKILKEGNLEDKELES</sequence>
<dbReference type="EMBL" id="MLFT02000006">
    <property type="protein sequence ID" value="PHT44882.1"/>
    <property type="molecule type" value="Genomic_DNA"/>
</dbReference>
<protein>
    <submittedName>
        <fullName evidence="1">Uncharacterized protein</fullName>
    </submittedName>
</protein>
<evidence type="ECO:0000313" key="2">
    <source>
        <dbReference type="Proteomes" id="UP000224567"/>
    </source>
</evidence>
<name>A0A2G2WI33_CAPBA</name>
<organism evidence="1 2">
    <name type="scientific">Capsicum baccatum</name>
    <name type="common">Peruvian pepper</name>
    <dbReference type="NCBI Taxonomy" id="33114"/>
    <lineage>
        <taxon>Eukaryota</taxon>
        <taxon>Viridiplantae</taxon>
        <taxon>Streptophyta</taxon>
        <taxon>Embryophyta</taxon>
        <taxon>Tracheophyta</taxon>
        <taxon>Spermatophyta</taxon>
        <taxon>Magnoliopsida</taxon>
        <taxon>eudicotyledons</taxon>
        <taxon>Gunneridae</taxon>
        <taxon>Pentapetalae</taxon>
        <taxon>asterids</taxon>
        <taxon>lamiids</taxon>
        <taxon>Solanales</taxon>
        <taxon>Solanaceae</taxon>
        <taxon>Solanoideae</taxon>
        <taxon>Capsiceae</taxon>
        <taxon>Capsicum</taxon>
    </lineage>
</organism>